<evidence type="ECO:0000313" key="1">
    <source>
        <dbReference type="EMBL" id="KZN55021.1"/>
    </source>
</evidence>
<reference evidence="1 2" key="1">
    <citation type="submission" date="2013-07" db="EMBL/GenBank/DDBJ databases">
        <title>Comparative Genomic and Metabolomic Analysis of Twelve Strains of Pseudoalteromonas luteoviolacea.</title>
        <authorList>
            <person name="Vynne N.G."/>
            <person name="Mansson M."/>
            <person name="Gram L."/>
        </authorList>
    </citation>
    <scope>NUCLEOTIDE SEQUENCE [LARGE SCALE GENOMIC DNA]</scope>
    <source>
        <strain evidence="1 2">NCIMB 1942</strain>
    </source>
</reference>
<name>A0A167GFY5_9GAMM</name>
<sequence length="34" mass="4129">YQDIVEQVSKAWNKFISNPDRVKKMCSREWIEVT</sequence>
<feature type="non-terminal residue" evidence="1">
    <location>
        <position position="1"/>
    </location>
</feature>
<proteinExistence type="predicted"/>
<dbReference type="EMBL" id="AUXT01000057">
    <property type="protein sequence ID" value="KZN55021.1"/>
    <property type="molecule type" value="Genomic_DNA"/>
</dbReference>
<organism evidence="1 2">
    <name type="scientific">Pseudoalteromonas luteoviolacea NCIMB 1942</name>
    <dbReference type="NCBI Taxonomy" id="1365253"/>
    <lineage>
        <taxon>Bacteria</taxon>
        <taxon>Pseudomonadati</taxon>
        <taxon>Pseudomonadota</taxon>
        <taxon>Gammaproteobacteria</taxon>
        <taxon>Alteromonadales</taxon>
        <taxon>Pseudoalteromonadaceae</taxon>
        <taxon>Pseudoalteromonas</taxon>
    </lineage>
</organism>
<dbReference type="AlphaFoldDB" id="A0A167GFY5"/>
<evidence type="ECO:0000313" key="2">
    <source>
        <dbReference type="Proteomes" id="UP000076587"/>
    </source>
</evidence>
<protein>
    <submittedName>
        <fullName evidence="1">Uncharacterized protein</fullName>
    </submittedName>
</protein>
<dbReference type="Proteomes" id="UP000076587">
    <property type="component" value="Unassembled WGS sequence"/>
</dbReference>
<comment type="caution">
    <text evidence="1">The sequence shown here is derived from an EMBL/GenBank/DDBJ whole genome shotgun (WGS) entry which is preliminary data.</text>
</comment>
<accession>A0A167GFY5</accession>
<gene>
    <name evidence="1" type="ORF">N482_05545</name>
</gene>